<evidence type="ECO:0000313" key="2">
    <source>
        <dbReference type="Proteomes" id="UP001153328"/>
    </source>
</evidence>
<dbReference type="NCBIfam" id="TIGR04267">
    <property type="entry name" value="mod_HExxH"/>
    <property type="match status" value="1"/>
</dbReference>
<reference evidence="1" key="1">
    <citation type="submission" date="2021-06" db="EMBL/GenBank/DDBJ databases">
        <authorList>
            <person name="Arsene-Ploetze F."/>
        </authorList>
    </citation>
    <scope>NUCLEOTIDE SEQUENCE</scope>
    <source>
        <strain evidence="1">SBRY1</strain>
    </source>
</reference>
<dbReference type="EMBL" id="CAJVAX010000001">
    <property type="protein sequence ID" value="CAG7605354.1"/>
    <property type="molecule type" value="Genomic_DNA"/>
</dbReference>
<dbReference type="Proteomes" id="UP001153328">
    <property type="component" value="Unassembled WGS sequence"/>
</dbReference>
<dbReference type="AlphaFoldDB" id="A0A9W4GYZ8"/>
<accession>A0A9W4GYZ8</accession>
<protein>
    <submittedName>
        <fullName evidence="1">HEXXH motif-containing protein</fullName>
    </submittedName>
</protein>
<gene>
    <name evidence="1" type="ORF">SBRY_10814</name>
</gene>
<name>A0A9W4GYZ8_9ACTN</name>
<evidence type="ECO:0000313" key="1">
    <source>
        <dbReference type="EMBL" id="CAG7605354.1"/>
    </source>
</evidence>
<keyword evidence="2" id="KW-1185">Reference proteome</keyword>
<dbReference type="InterPro" id="IPR026337">
    <property type="entry name" value="AKG_HExxH"/>
</dbReference>
<organism evidence="1 2">
    <name type="scientific">Actinacidiphila bryophytorum</name>
    <dbReference type="NCBI Taxonomy" id="1436133"/>
    <lineage>
        <taxon>Bacteria</taxon>
        <taxon>Bacillati</taxon>
        <taxon>Actinomycetota</taxon>
        <taxon>Actinomycetes</taxon>
        <taxon>Kitasatosporales</taxon>
        <taxon>Streptomycetaceae</taxon>
        <taxon>Actinacidiphila</taxon>
    </lineage>
</organism>
<sequence length="450" mass="48368">MDVTDDMLRGLGSTGGDARALEVLVAQQRRQRLLMLRAVLDAVAEAPAAVLPPAAAGRVLADWRLLAAAERADPEAAHRVVHYPMTGAWAERALRDLTTPGGRPRTATVAYLGATAAAAAARAGLRFTAEVPVRDGLLTLPTLGACTVPAGCTSVGVTGDGSRLWLHLPPPGGRPRRVEVRRGPDGVWRSAAAGWRPIRALSAAGARPVLIDDADPHRDEERRADPYGLTVADALGAGQHARWRTAWDDARPWLDLGGERAQGVGALLDCFVPLTRSATAHSSATRGDAFGALLSSTPSSGLELATTLVHELQHTRLLALSALTVLHNADDTPRYWAPWRPDPRPFDGLFQGAYAHLGLSDFHLRVALSAASPSVRDAAWADHCRCRQQVEAAMPQLLGCSRLTRQGRILVTAMAEHHRRLKEKRPPEGHLARATAYVETARVIWRRGRA</sequence>
<proteinExistence type="predicted"/>
<comment type="caution">
    <text evidence="1">The sequence shown here is derived from an EMBL/GenBank/DDBJ whole genome shotgun (WGS) entry which is preliminary data.</text>
</comment>